<evidence type="ECO:0000313" key="1">
    <source>
        <dbReference type="EMBL" id="RZS60204.1"/>
    </source>
</evidence>
<evidence type="ECO:0008006" key="3">
    <source>
        <dbReference type="Google" id="ProtNLM"/>
    </source>
</evidence>
<reference evidence="1 2" key="1">
    <citation type="submission" date="2019-02" db="EMBL/GenBank/DDBJ databases">
        <title>Sequencing the genomes of 1000 actinobacteria strains.</title>
        <authorList>
            <person name="Klenk H.-P."/>
        </authorList>
    </citation>
    <scope>NUCLEOTIDE SEQUENCE [LARGE SCALE GENOMIC DNA]</scope>
    <source>
        <strain evidence="1 2">DSM 16932</strain>
    </source>
</reference>
<name>A0A4Q7LZ44_9MICO</name>
<dbReference type="GO" id="GO:0016787">
    <property type="term" value="F:hydrolase activity"/>
    <property type="evidence" value="ECO:0007669"/>
    <property type="project" value="InterPro"/>
</dbReference>
<gene>
    <name evidence="1" type="ORF">EV386_0454</name>
</gene>
<dbReference type="Gene3D" id="3.40.50.1820">
    <property type="entry name" value="alpha/beta hydrolase"/>
    <property type="match status" value="1"/>
</dbReference>
<organism evidence="1 2">
    <name type="scientific">Xylanimonas ulmi</name>
    <dbReference type="NCBI Taxonomy" id="228973"/>
    <lineage>
        <taxon>Bacteria</taxon>
        <taxon>Bacillati</taxon>
        <taxon>Actinomycetota</taxon>
        <taxon>Actinomycetes</taxon>
        <taxon>Micrococcales</taxon>
        <taxon>Promicromonosporaceae</taxon>
        <taxon>Xylanimonas</taxon>
    </lineage>
</organism>
<dbReference type="InterPro" id="IPR029058">
    <property type="entry name" value="AB_hydrolase_fold"/>
</dbReference>
<evidence type="ECO:0000313" key="2">
    <source>
        <dbReference type="Proteomes" id="UP000293852"/>
    </source>
</evidence>
<dbReference type="EMBL" id="SGWX01000001">
    <property type="protein sequence ID" value="RZS60204.1"/>
    <property type="molecule type" value="Genomic_DNA"/>
</dbReference>
<dbReference type="InterPro" id="IPR010662">
    <property type="entry name" value="RBBP9/YdeN"/>
</dbReference>
<dbReference type="Pfam" id="PF06821">
    <property type="entry name" value="Ser_hydrolase"/>
    <property type="match status" value="1"/>
</dbReference>
<dbReference type="RefSeq" id="WP_130411927.1">
    <property type="nucleotide sequence ID" value="NZ_SGWX01000001.1"/>
</dbReference>
<dbReference type="AlphaFoldDB" id="A0A4Q7LZ44"/>
<comment type="caution">
    <text evidence="1">The sequence shown here is derived from an EMBL/GenBank/DDBJ whole genome shotgun (WGS) entry which is preliminary data.</text>
</comment>
<proteinExistence type="predicted"/>
<sequence length="194" mass="19774">MRYVTVPGIGGSGPDHWQTHWDAELPATRIAPASWDRPDPRDWSAAISRAVAAPGAGSAPPGAAPGPDRVVLIAHSLGALAASAWLVERGPGPVVGAMLVAVPDPDGPAFPEAARGFTARRAPLPVPTLVVVSDDDPYAGPAWARGLALDWGAAVADVGPLGHVNATSGVGAWDQGRALLRSCGAVRDAEEREG</sequence>
<dbReference type="SUPFAM" id="SSF53474">
    <property type="entry name" value="alpha/beta-Hydrolases"/>
    <property type="match status" value="1"/>
</dbReference>
<keyword evidence="2" id="KW-1185">Reference proteome</keyword>
<protein>
    <recommendedName>
        <fullName evidence="3">Alpha/beta hydrolase family protein</fullName>
    </recommendedName>
</protein>
<accession>A0A4Q7LZ44</accession>
<dbReference type="Proteomes" id="UP000293852">
    <property type="component" value="Unassembled WGS sequence"/>
</dbReference>
<dbReference type="OrthoDB" id="9804993at2"/>